<organism evidence="2 3">
    <name type="scientific">Parnassius apollo</name>
    <name type="common">Apollo butterfly</name>
    <name type="synonym">Papilio apollo</name>
    <dbReference type="NCBI Taxonomy" id="110799"/>
    <lineage>
        <taxon>Eukaryota</taxon>
        <taxon>Metazoa</taxon>
        <taxon>Ecdysozoa</taxon>
        <taxon>Arthropoda</taxon>
        <taxon>Hexapoda</taxon>
        <taxon>Insecta</taxon>
        <taxon>Pterygota</taxon>
        <taxon>Neoptera</taxon>
        <taxon>Endopterygota</taxon>
        <taxon>Lepidoptera</taxon>
        <taxon>Glossata</taxon>
        <taxon>Ditrysia</taxon>
        <taxon>Papilionoidea</taxon>
        <taxon>Papilionidae</taxon>
        <taxon>Parnassiinae</taxon>
        <taxon>Parnassini</taxon>
        <taxon>Parnassius</taxon>
        <taxon>Parnassius</taxon>
    </lineage>
</organism>
<evidence type="ECO:0000313" key="2">
    <source>
        <dbReference type="EMBL" id="CAG5034618.1"/>
    </source>
</evidence>
<dbReference type="AlphaFoldDB" id="A0A8S3XRX4"/>
<dbReference type="EMBL" id="CAJQZP010001271">
    <property type="protein sequence ID" value="CAG5034618.1"/>
    <property type="molecule type" value="Genomic_DNA"/>
</dbReference>
<protein>
    <submittedName>
        <fullName evidence="2">(apollo) hypothetical protein</fullName>
    </submittedName>
</protein>
<gene>
    <name evidence="2" type="ORF">PAPOLLO_LOCUS20357</name>
</gene>
<proteinExistence type="predicted"/>
<accession>A0A8S3XRX4</accession>
<evidence type="ECO:0000313" key="3">
    <source>
        <dbReference type="Proteomes" id="UP000691718"/>
    </source>
</evidence>
<reference evidence="2" key="1">
    <citation type="submission" date="2021-04" db="EMBL/GenBank/DDBJ databases">
        <authorList>
            <person name="Tunstrom K."/>
        </authorList>
    </citation>
    <scope>NUCLEOTIDE SEQUENCE</scope>
</reference>
<evidence type="ECO:0000256" key="1">
    <source>
        <dbReference type="SAM" id="MobiDB-lite"/>
    </source>
</evidence>
<feature type="compositionally biased region" description="Polar residues" evidence="1">
    <location>
        <begin position="36"/>
        <end position="53"/>
    </location>
</feature>
<dbReference type="OrthoDB" id="7362285at2759"/>
<dbReference type="Proteomes" id="UP000691718">
    <property type="component" value="Unassembled WGS sequence"/>
</dbReference>
<keyword evidence="3" id="KW-1185">Reference proteome</keyword>
<feature type="region of interest" description="Disordered" evidence="1">
    <location>
        <begin position="1"/>
        <end position="61"/>
    </location>
</feature>
<comment type="caution">
    <text evidence="2">The sequence shown here is derived from an EMBL/GenBank/DDBJ whole genome shotgun (WGS) entry which is preliminary data.</text>
</comment>
<sequence>MEGSAFGSYKAHPSSGIGARSAVQGGGAGAGGASDESPQTTSTPSALSAQPSSEAAPSRAAGQAAGRAGVLSFAEVTKTEGEWNIVQRRKPKTRSYRYLGAAGVFSDQNCNFKAADRKVPIFITMVHNETTERDIVEYVYNKTQENIKLGKISFLRGNKDYNAFKFFVPERKIKIFLDATLWPEGVIFRRFVKFRQNDSSGTNGVAMNTVNGPIPAVNG</sequence>
<name>A0A8S3XRX4_PARAO</name>